<sequence length="341" mass="37690">MLALDDYVQLTVEAARDQWLSIGQRSWPTGRDQVDYLPVETLVCFGLGLIERPSKFGSVNLRASSPHVQNFARLFKRTEKSLAAKLANLDGRRPNGARHEQELWIRLGSDALLFPALYASIITGARSAGLDAVDVPDFLDSAARPLEVVFDAVKVTDDQLREAAEPTLRALAARGSLANVKRTERAIMTTARIGQQQFARSVLDRADFKCVFCGLGTRGISLPSSRMLIASHIKPWKDSTAIERMDPANGLAACPTHDAAFENHLITVDREGVIHRSEALRRAIQADTAWAHNFGPQGITTRLRGSQLPGRSFVDWHFSQTDVVLQVDYDLSRLHTTHTDG</sequence>
<dbReference type="Proteomes" id="UP000636956">
    <property type="component" value="Unassembled WGS sequence"/>
</dbReference>
<evidence type="ECO:0000259" key="1">
    <source>
        <dbReference type="Pfam" id="PF13391"/>
    </source>
</evidence>
<evidence type="ECO:0000313" key="3">
    <source>
        <dbReference type="Proteomes" id="UP000636956"/>
    </source>
</evidence>
<reference evidence="2" key="2">
    <citation type="submission" date="2020-09" db="EMBL/GenBank/DDBJ databases">
        <authorList>
            <person name="Sun Q."/>
            <person name="Zhou Y."/>
        </authorList>
    </citation>
    <scope>NUCLEOTIDE SEQUENCE</scope>
    <source>
        <strain evidence="2">CGMCC 1.8984</strain>
    </source>
</reference>
<keyword evidence="3" id="KW-1185">Reference proteome</keyword>
<keyword evidence="2" id="KW-0255">Endonuclease</keyword>
<keyword evidence="2" id="KW-0378">Hydrolase</keyword>
<evidence type="ECO:0000313" key="2">
    <source>
        <dbReference type="EMBL" id="GGJ94135.1"/>
    </source>
</evidence>
<dbReference type="Pfam" id="PF13391">
    <property type="entry name" value="HNH_2"/>
    <property type="match status" value="1"/>
</dbReference>
<comment type="caution">
    <text evidence="2">The sequence shown here is derived from an EMBL/GenBank/DDBJ whole genome shotgun (WGS) entry which is preliminary data.</text>
</comment>
<organism evidence="2 3">
    <name type="scientific">Agromyces bauzanensis</name>
    <dbReference type="NCBI Taxonomy" id="1308924"/>
    <lineage>
        <taxon>Bacteria</taxon>
        <taxon>Bacillati</taxon>
        <taxon>Actinomycetota</taxon>
        <taxon>Actinomycetes</taxon>
        <taxon>Micrococcales</taxon>
        <taxon>Microbacteriaceae</taxon>
        <taxon>Agromyces</taxon>
    </lineage>
</organism>
<dbReference type="RefSeq" id="WP_188744739.1">
    <property type="nucleotide sequence ID" value="NZ_BAABFW010000022.1"/>
</dbReference>
<reference evidence="2" key="1">
    <citation type="journal article" date="2014" name="Int. J. Syst. Evol. Microbiol.">
        <title>Complete genome sequence of Corynebacterium casei LMG S-19264T (=DSM 44701T), isolated from a smear-ripened cheese.</title>
        <authorList>
            <consortium name="US DOE Joint Genome Institute (JGI-PGF)"/>
            <person name="Walter F."/>
            <person name="Albersmeier A."/>
            <person name="Kalinowski J."/>
            <person name="Ruckert C."/>
        </authorList>
    </citation>
    <scope>NUCLEOTIDE SEQUENCE</scope>
    <source>
        <strain evidence="2">CGMCC 1.8984</strain>
    </source>
</reference>
<feature type="domain" description="HNH nuclease" evidence="1">
    <location>
        <begin position="210"/>
        <end position="269"/>
    </location>
</feature>
<proteinExistence type="predicted"/>
<dbReference type="EMBL" id="BMMD01000039">
    <property type="protein sequence ID" value="GGJ94135.1"/>
    <property type="molecule type" value="Genomic_DNA"/>
</dbReference>
<keyword evidence="2" id="KW-0540">Nuclease</keyword>
<gene>
    <name evidence="2" type="ORF">GCM10011372_35560</name>
</gene>
<dbReference type="GO" id="GO:0004519">
    <property type="term" value="F:endonuclease activity"/>
    <property type="evidence" value="ECO:0007669"/>
    <property type="project" value="UniProtKB-KW"/>
</dbReference>
<name>A0A917PW78_9MICO</name>
<dbReference type="AlphaFoldDB" id="A0A917PW78"/>
<accession>A0A917PW78</accession>
<protein>
    <submittedName>
        <fullName evidence="2">Restriction endonuclease</fullName>
    </submittedName>
</protein>
<dbReference type="InterPro" id="IPR003615">
    <property type="entry name" value="HNH_nuc"/>
</dbReference>